<keyword evidence="5" id="KW-1185">Reference proteome</keyword>
<dbReference type="PANTHER" id="PTHR43877">
    <property type="entry name" value="AMINOALKYLPHOSPHONATE N-ACETYLTRANSFERASE-RELATED-RELATED"/>
    <property type="match status" value="1"/>
</dbReference>
<dbReference type="RefSeq" id="WP_114066266.1">
    <property type="nucleotide sequence ID" value="NZ_CP030850.1"/>
</dbReference>
<organism evidence="4 5">
    <name type="scientific">Runella rosea</name>
    <dbReference type="NCBI Taxonomy" id="2259595"/>
    <lineage>
        <taxon>Bacteria</taxon>
        <taxon>Pseudomonadati</taxon>
        <taxon>Bacteroidota</taxon>
        <taxon>Cytophagia</taxon>
        <taxon>Cytophagales</taxon>
        <taxon>Spirosomataceae</taxon>
        <taxon>Runella</taxon>
    </lineage>
</organism>
<keyword evidence="2" id="KW-0012">Acyltransferase</keyword>
<dbReference type="PROSITE" id="PS51186">
    <property type="entry name" value="GNAT"/>
    <property type="match status" value="1"/>
</dbReference>
<dbReference type="InterPro" id="IPR016181">
    <property type="entry name" value="Acyl_CoA_acyltransferase"/>
</dbReference>
<proteinExistence type="predicted"/>
<dbReference type="Gene3D" id="3.40.630.30">
    <property type="match status" value="1"/>
</dbReference>
<dbReference type="InterPro" id="IPR050832">
    <property type="entry name" value="Bact_Acetyltransf"/>
</dbReference>
<feature type="domain" description="N-acetyltransferase" evidence="3">
    <location>
        <begin position="8"/>
        <end position="176"/>
    </location>
</feature>
<name>A0A344TFR0_9BACT</name>
<reference evidence="4 5" key="1">
    <citation type="submission" date="2018-07" db="EMBL/GenBank/DDBJ databases">
        <title>Genome sequencing of Runella.</title>
        <authorList>
            <person name="Baek M.-G."/>
            <person name="Yi H."/>
        </authorList>
    </citation>
    <scope>NUCLEOTIDE SEQUENCE [LARGE SCALE GENOMIC DNA]</scope>
    <source>
        <strain evidence="4 5">HYN0085</strain>
    </source>
</reference>
<gene>
    <name evidence="4" type="ORF">DR864_06925</name>
</gene>
<dbReference type="CDD" id="cd04301">
    <property type="entry name" value="NAT_SF"/>
    <property type="match status" value="1"/>
</dbReference>
<evidence type="ECO:0000313" key="5">
    <source>
        <dbReference type="Proteomes" id="UP000251993"/>
    </source>
</evidence>
<dbReference type="AlphaFoldDB" id="A0A344TFR0"/>
<evidence type="ECO:0000256" key="2">
    <source>
        <dbReference type="ARBA" id="ARBA00023315"/>
    </source>
</evidence>
<sequence length="176" mass="20321">MNATTTEFTIRPAQWSDAPALRDLMEKTFVDTYASYNTPANMQLYTSTRFGLAQVQLELQDENVHYLIVEKQSEFIGFAKLIQNHSAEGLESKKAVEIERIYVEKTYHGQQLGAQLMQACLEWAKESAAEVVWLGVWEHNPKAIRFYEKMGFERFGAHTFTLGTEVQNDFLMKREI</sequence>
<keyword evidence="1 4" id="KW-0808">Transferase</keyword>
<dbReference type="SUPFAM" id="SSF55729">
    <property type="entry name" value="Acyl-CoA N-acyltransferases (Nat)"/>
    <property type="match status" value="1"/>
</dbReference>
<accession>A0A344TFR0</accession>
<dbReference type="InterPro" id="IPR000182">
    <property type="entry name" value="GNAT_dom"/>
</dbReference>
<dbReference type="Pfam" id="PF00583">
    <property type="entry name" value="Acetyltransf_1"/>
    <property type="match status" value="1"/>
</dbReference>
<evidence type="ECO:0000259" key="3">
    <source>
        <dbReference type="PROSITE" id="PS51186"/>
    </source>
</evidence>
<dbReference type="KEGG" id="run:DR864_06925"/>
<dbReference type="Proteomes" id="UP000251993">
    <property type="component" value="Chromosome"/>
</dbReference>
<dbReference type="OrthoDB" id="7205533at2"/>
<dbReference type="GO" id="GO:0016747">
    <property type="term" value="F:acyltransferase activity, transferring groups other than amino-acyl groups"/>
    <property type="evidence" value="ECO:0007669"/>
    <property type="project" value="InterPro"/>
</dbReference>
<dbReference type="EMBL" id="CP030850">
    <property type="protein sequence ID" value="AXE17481.1"/>
    <property type="molecule type" value="Genomic_DNA"/>
</dbReference>
<evidence type="ECO:0000313" key="4">
    <source>
        <dbReference type="EMBL" id="AXE17481.1"/>
    </source>
</evidence>
<evidence type="ECO:0000256" key="1">
    <source>
        <dbReference type="ARBA" id="ARBA00022679"/>
    </source>
</evidence>
<protein>
    <submittedName>
        <fullName evidence="4">GNAT family N-acetyltransferase</fullName>
    </submittedName>
</protein>